<dbReference type="PANTHER" id="PTHR13789">
    <property type="entry name" value="MONOOXYGENASE"/>
    <property type="match status" value="1"/>
</dbReference>
<dbReference type="SUPFAM" id="SSF54373">
    <property type="entry name" value="FAD-linked reductases, C-terminal domain"/>
    <property type="match status" value="1"/>
</dbReference>
<sequence length="453" mass="50573">MARQSSVSLDILIVGAGLGGLAAAISCAQAGHHVTICESTKALGEVGAGIQISPNGSRILTKFGLYDTLKPKAAEPKFLAIRRFQDGKVLSRTDNFDLEMRSKYSAPFWELHRNDLQTAMIDRAIGLGVEVRLNSRVRDIDFDQPAVTLENGTVLKADLVVGADGLWSKCRERFLATQGKADTPIPTGDLAYRIVLNRDEVTDPELRNWIANPSVQFWIGPDCHAVAYSLRNGEIFNIVLLVPDNLPASISRQRASLDEMRSIFSNWDPVLNRFLDQVKSVDKWKLMNRPELPNWINEKANFVIIGDACHPMLPYIAQGANTSMEDGAALGTILSGLESRDELPRAMHLYQHIRKRRGEAIVREAFRQRDDYHMHDGPEQVARDERLATKNRTSVIADKEFPVRWQCPRAQPWIFGYDAFALTEPTTLDEIRAKGKKAGRPSSGAVDVDYARL</sequence>
<dbReference type="OrthoDB" id="16820at2759"/>
<dbReference type="InterPro" id="IPR050493">
    <property type="entry name" value="FAD-dep_Monooxygenase_BioMet"/>
</dbReference>
<dbReference type="InterPro" id="IPR002938">
    <property type="entry name" value="FAD-bd"/>
</dbReference>
<dbReference type="Proteomes" id="UP000799441">
    <property type="component" value="Unassembled WGS sequence"/>
</dbReference>
<evidence type="ECO:0000256" key="6">
    <source>
        <dbReference type="SAM" id="SignalP"/>
    </source>
</evidence>
<dbReference type="FunFam" id="3.50.50.60:FF:000115">
    <property type="entry name" value="Salicylate hydroxylase, putative"/>
    <property type="match status" value="1"/>
</dbReference>
<proteinExistence type="inferred from homology"/>
<dbReference type="AlphaFoldDB" id="A0A9P4UNF4"/>
<dbReference type="InterPro" id="IPR036188">
    <property type="entry name" value="FAD/NAD-bd_sf"/>
</dbReference>
<dbReference type="Pfam" id="PF01494">
    <property type="entry name" value="FAD_binding_3"/>
    <property type="match status" value="1"/>
</dbReference>
<keyword evidence="5" id="KW-0503">Monooxygenase</keyword>
<dbReference type="PRINTS" id="PR00420">
    <property type="entry name" value="RNGMNOXGNASE"/>
</dbReference>
<dbReference type="EMBL" id="MU003797">
    <property type="protein sequence ID" value="KAF2720629.1"/>
    <property type="molecule type" value="Genomic_DNA"/>
</dbReference>
<protein>
    <submittedName>
        <fullName evidence="8">FAD/NAD(P)-binding domain-containing protein</fullName>
    </submittedName>
</protein>
<evidence type="ECO:0000259" key="7">
    <source>
        <dbReference type="Pfam" id="PF01494"/>
    </source>
</evidence>
<keyword evidence="4" id="KW-0560">Oxidoreductase</keyword>
<feature type="chain" id="PRO_5040150624" evidence="6">
    <location>
        <begin position="24"/>
        <end position="453"/>
    </location>
</feature>
<evidence type="ECO:0000256" key="1">
    <source>
        <dbReference type="ARBA" id="ARBA00007992"/>
    </source>
</evidence>
<feature type="signal peptide" evidence="6">
    <location>
        <begin position="1"/>
        <end position="23"/>
    </location>
</feature>
<dbReference type="GO" id="GO:0004497">
    <property type="term" value="F:monooxygenase activity"/>
    <property type="evidence" value="ECO:0007669"/>
    <property type="project" value="UniProtKB-KW"/>
</dbReference>
<comment type="similarity">
    <text evidence="1">Belongs to the paxM FAD-dependent monooxygenase family.</text>
</comment>
<keyword evidence="2" id="KW-0285">Flavoprotein</keyword>
<keyword evidence="9" id="KW-1185">Reference proteome</keyword>
<keyword evidence="6" id="KW-0732">Signal</keyword>
<accession>A0A9P4UNF4</accession>
<evidence type="ECO:0000256" key="2">
    <source>
        <dbReference type="ARBA" id="ARBA00022630"/>
    </source>
</evidence>
<name>A0A9P4UNF4_9PEZI</name>
<evidence type="ECO:0000256" key="4">
    <source>
        <dbReference type="ARBA" id="ARBA00023002"/>
    </source>
</evidence>
<comment type="caution">
    <text evidence="8">The sequence shown here is derived from an EMBL/GenBank/DDBJ whole genome shotgun (WGS) entry which is preliminary data.</text>
</comment>
<dbReference type="PROSITE" id="PS51257">
    <property type="entry name" value="PROKAR_LIPOPROTEIN"/>
    <property type="match status" value="1"/>
</dbReference>
<dbReference type="Gene3D" id="3.50.50.60">
    <property type="entry name" value="FAD/NAD(P)-binding domain"/>
    <property type="match status" value="1"/>
</dbReference>
<evidence type="ECO:0000256" key="3">
    <source>
        <dbReference type="ARBA" id="ARBA00022827"/>
    </source>
</evidence>
<dbReference type="SUPFAM" id="SSF51905">
    <property type="entry name" value="FAD/NAD(P)-binding domain"/>
    <property type="match status" value="1"/>
</dbReference>
<dbReference type="GO" id="GO:0071949">
    <property type="term" value="F:FAD binding"/>
    <property type="evidence" value="ECO:0007669"/>
    <property type="project" value="InterPro"/>
</dbReference>
<dbReference type="PANTHER" id="PTHR13789:SF238">
    <property type="entry name" value="PUTATIVE (AFU_ORTHOLOGUE AFUA_2G01680)-RELATED"/>
    <property type="match status" value="1"/>
</dbReference>
<reference evidence="8" key="1">
    <citation type="journal article" date="2020" name="Stud. Mycol.">
        <title>101 Dothideomycetes genomes: a test case for predicting lifestyles and emergence of pathogens.</title>
        <authorList>
            <person name="Haridas S."/>
            <person name="Albert R."/>
            <person name="Binder M."/>
            <person name="Bloem J."/>
            <person name="Labutti K."/>
            <person name="Salamov A."/>
            <person name="Andreopoulos B."/>
            <person name="Baker S."/>
            <person name="Barry K."/>
            <person name="Bills G."/>
            <person name="Bluhm B."/>
            <person name="Cannon C."/>
            <person name="Castanera R."/>
            <person name="Culley D."/>
            <person name="Daum C."/>
            <person name="Ezra D."/>
            <person name="Gonzalez J."/>
            <person name="Henrissat B."/>
            <person name="Kuo A."/>
            <person name="Liang C."/>
            <person name="Lipzen A."/>
            <person name="Lutzoni F."/>
            <person name="Magnuson J."/>
            <person name="Mondo S."/>
            <person name="Nolan M."/>
            <person name="Ohm R."/>
            <person name="Pangilinan J."/>
            <person name="Park H.-J."/>
            <person name="Ramirez L."/>
            <person name="Alfaro M."/>
            <person name="Sun H."/>
            <person name="Tritt A."/>
            <person name="Yoshinaga Y."/>
            <person name="Zwiers L.-H."/>
            <person name="Turgeon B."/>
            <person name="Goodwin S."/>
            <person name="Spatafora J."/>
            <person name="Crous P."/>
            <person name="Grigoriev I."/>
        </authorList>
    </citation>
    <scope>NUCLEOTIDE SEQUENCE</scope>
    <source>
        <strain evidence="8">CBS 116435</strain>
    </source>
</reference>
<keyword evidence="3" id="KW-0274">FAD</keyword>
<gene>
    <name evidence="8" type="ORF">K431DRAFT_285547</name>
</gene>
<evidence type="ECO:0000313" key="8">
    <source>
        <dbReference type="EMBL" id="KAF2720629.1"/>
    </source>
</evidence>
<feature type="domain" description="FAD-binding" evidence="7">
    <location>
        <begin position="9"/>
        <end position="364"/>
    </location>
</feature>
<evidence type="ECO:0000256" key="5">
    <source>
        <dbReference type="ARBA" id="ARBA00023033"/>
    </source>
</evidence>
<organism evidence="8 9">
    <name type="scientific">Polychaeton citri CBS 116435</name>
    <dbReference type="NCBI Taxonomy" id="1314669"/>
    <lineage>
        <taxon>Eukaryota</taxon>
        <taxon>Fungi</taxon>
        <taxon>Dikarya</taxon>
        <taxon>Ascomycota</taxon>
        <taxon>Pezizomycotina</taxon>
        <taxon>Dothideomycetes</taxon>
        <taxon>Dothideomycetidae</taxon>
        <taxon>Capnodiales</taxon>
        <taxon>Capnodiaceae</taxon>
        <taxon>Polychaeton</taxon>
    </lineage>
</organism>
<evidence type="ECO:0000313" key="9">
    <source>
        <dbReference type="Proteomes" id="UP000799441"/>
    </source>
</evidence>